<dbReference type="AlphaFoldDB" id="A0AAD7CIU7"/>
<reference evidence="1" key="1">
    <citation type="submission" date="2023-03" db="EMBL/GenBank/DDBJ databases">
        <title>Massive genome expansion in bonnet fungi (Mycena s.s.) driven by repeated elements and novel gene families across ecological guilds.</title>
        <authorList>
            <consortium name="Lawrence Berkeley National Laboratory"/>
            <person name="Harder C.B."/>
            <person name="Miyauchi S."/>
            <person name="Viragh M."/>
            <person name="Kuo A."/>
            <person name="Thoen E."/>
            <person name="Andreopoulos B."/>
            <person name="Lu D."/>
            <person name="Skrede I."/>
            <person name="Drula E."/>
            <person name="Henrissat B."/>
            <person name="Morin E."/>
            <person name="Kohler A."/>
            <person name="Barry K."/>
            <person name="LaButti K."/>
            <person name="Morin E."/>
            <person name="Salamov A."/>
            <person name="Lipzen A."/>
            <person name="Mereny Z."/>
            <person name="Hegedus B."/>
            <person name="Baldrian P."/>
            <person name="Stursova M."/>
            <person name="Weitz H."/>
            <person name="Taylor A."/>
            <person name="Grigoriev I.V."/>
            <person name="Nagy L.G."/>
            <person name="Martin F."/>
            <person name="Kauserud H."/>
        </authorList>
    </citation>
    <scope>NUCLEOTIDE SEQUENCE</scope>
    <source>
        <strain evidence="1">9284</strain>
    </source>
</reference>
<name>A0AAD7CIU7_9AGAR</name>
<evidence type="ECO:0000313" key="1">
    <source>
        <dbReference type="EMBL" id="KAJ7650042.1"/>
    </source>
</evidence>
<evidence type="ECO:0008006" key="3">
    <source>
        <dbReference type="Google" id="ProtNLM"/>
    </source>
</evidence>
<dbReference type="SUPFAM" id="SSF56112">
    <property type="entry name" value="Protein kinase-like (PK-like)"/>
    <property type="match status" value="1"/>
</dbReference>
<accession>A0AAD7CIU7</accession>
<dbReference type="Proteomes" id="UP001221142">
    <property type="component" value="Unassembled WGS sequence"/>
</dbReference>
<proteinExistence type="predicted"/>
<sequence>MRFGPYPLALIKRGKYSDIFFKEDGSQLYSNEEKAPLAEILKKYYKGPDLEGLTQFLEMVFRLDPEERPTLRNLSEHPWLSTT</sequence>
<dbReference type="EMBL" id="JARKIF010000001">
    <property type="protein sequence ID" value="KAJ7650042.1"/>
    <property type="molecule type" value="Genomic_DNA"/>
</dbReference>
<evidence type="ECO:0000313" key="2">
    <source>
        <dbReference type="Proteomes" id="UP001221142"/>
    </source>
</evidence>
<organism evidence="1 2">
    <name type="scientific">Roridomyces roridus</name>
    <dbReference type="NCBI Taxonomy" id="1738132"/>
    <lineage>
        <taxon>Eukaryota</taxon>
        <taxon>Fungi</taxon>
        <taxon>Dikarya</taxon>
        <taxon>Basidiomycota</taxon>
        <taxon>Agaricomycotina</taxon>
        <taxon>Agaricomycetes</taxon>
        <taxon>Agaricomycetidae</taxon>
        <taxon>Agaricales</taxon>
        <taxon>Marasmiineae</taxon>
        <taxon>Mycenaceae</taxon>
        <taxon>Roridomyces</taxon>
    </lineage>
</organism>
<comment type="caution">
    <text evidence="1">The sequence shown here is derived from an EMBL/GenBank/DDBJ whole genome shotgun (WGS) entry which is preliminary data.</text>
</comment>
<keyword evidence="2" id="KW-1185">Reference proteome</keyword>
<gene>
    <name evidence="1" type="ORF">FB45DRAFT_886755</name>
</gene>
<protein>
    <recommendedName>
        <fullName evidence="3">Protein kinase domain-containing protein</fullName>
    </recommendedName>
</protein>
<dbReference type="Gene3D" id="1.10.510.10">
    <property type="entry name" value="Transferase(Phosphotransferase) domain 1"/>
    <property type="match status" value="1"/>
</dbReference>
<dbReference type="InterPro" id="IPR011009">
    <property type="entry name" value="Kinase-like_dom_sf"/>
</dbReference>